<keyword evidence="1" id="KW-0732">Signal</keyword>
<reference evidence="2" key="1">
    <citation type="submission" date="2022-12" db="EMBL/GenBank/DDBJ databases">
        <authorList>
            <person name="Webb A."/>
        </authorList>
    </citation>
    <scope>NUCLEOTIDE SEQUENCE</scope>
    <source>
        <strain evidence="2">Hp1</strain>
    </source>
</reference>
<sequence length="107" mass="11148">MRLFGAKLAIAYMATLALATAGSTAGQVATSGAHCDDPEAEPTAADLLALGFAPDNKGVVRKMGTPDRSMRDSRRPACIEVGLWCPSIGKTLAADPENDCKFPPCPQ</sequence>
<gene>
    <name evidence="2" type="ORF">HBR001_LOCUS2449</name>
</gene>
<accession>A0AAV0TEK0</accession>
<evidence type="ECO:0000256" key="1">
    <source>
        <dbReference type="SAM" id="SignalP"/>
    </source>
</evidence>
<evidence type="ECO:0008006" key="4">
    <source>
        <dbReference type="Google" id="ProtNLM"/>
    </source>
</evidence>
<feature type="signal peptide" evidence="1">
    <location>
        <begin position="1"/>
        <end position="25"/>
    </location>
</feature>
<feature type="chain" id="PRO_5043572485" description="RxLR effector candidate protein" evidence="1">
    <location>
        <begin position="26"/>
        <end position="107"/>
    </location>
</feature>
<organism evidence="2 3">
    <name type="scientific">Hyaloperonospora brassicae</name>
    <name type="common">Brassica downy mildew</name>
    <name type="synonym">Peronospora brassicae</name>
    <dbReference type="NCBI Taxonomy" id="162125"/>
    <lineage>
        <taxon>Eukaryota</taxon>
        <taxon>Sar</taxon>
        <taxon>Stramenopiles</taxon>
        <taxon>Oomycota</taxon>
        <taxon>Peronosporomycetes</taxon>
        <taxon>Peronosporales</taxon>
        <taxon>Peronosporaceae</taxon>
        <taxon>Hyaloperonospora</taxon>
    </lineage>
</organism>
<protein>
    <recommendedName>
        <fullName evidence="4">RxLR effector candidate protein</fullName>
    </recommendedName>
</protein>
<name>A0AAV0TEK0_HYABA</name>
<keyword evidence="3" id="KW-1185">Reference proteome</keyword>
<evidence type="ECO:0000313" key="2">
    <source>
        <dbReference type="EMBL" id="CAI5720702.1"/>
    </source>
</evidence>
<evidence type="ECO:0000313" key="3">
    <source>
        <dbReference type="Proteomes" id="UP001162031"/>
    </source>
</evidence>
<dbReference type="Proteomes" id="UP001162031">
    <property type="component" value="Unassembled WGS sequence"/>
</dbReference>
<proteinExistence type="predicted"/>
<dbReference type="EMBL" id="CANTFL010000320">
    <property type="protein sequence ID" value="CAI5720702.1"/>
    <property type="molecule type" value="Genomic_DNA"/>
</dbReference>
<dbReference type="AlphaFoldDB" id="A0AAV0TEK0"/>
<comment type="caution">
    <text evidence="2">The sequence shown here is derived from an EMBL/GenBank/DDBJ whole genome shotgun (WGS) entry which is preliminary data.</text>
</comment>